<protein>
    <submittedName>
        <fullName evidence="1">Glycosyltransferase</fullName>
    </submittedName>
</protein>
<reference evidence="1 2" key="1">
    <citation type="submission" date="2020-07" db="EMBL/GenBank/DDBJ databases">
        <title>Natrinema (YPL30) sp. nov. and Haloterrigena xxxxxx (YPL8) sp. nov., isolated from a salt mine.</title>
        <authorList>
            <person name="Cui H."/>
        </authorList>
    </citation>
    <scope>NUCLEOTIDE SEQUENCE [LARGE SCALE GENOMIC DNA]</scope>
    <source>
        <strain evidence="1 2">YPL13</strain>
    </source>
</reference>
<dbReference type="AlphaFoldDB" id="A0A7D6CR68"/>
<name>A0A7D6CR68_9EURY</name>
<evidence type="ECO:0000313" key="1">
    <source>
        <dbReference type="EMBL" id="QLK27054.1"/>
    </source>
</evidence>
<dbReference type="OrthoDB" id="132546at2157"/>
<keyword evidence="2" id="KW-1185">Reference proteome</keyword>
<sequence>MTVMTATPAVLWLTPDKPADISVGRQRIADHLSSDGIAVTLRGTTPKTVLGSLREANRYDVIVGTTRAGAIAGTVIKLATGTPLVVDHVDPIRQFEENSSRWLAAIVRRLENAAFRIADHALYVYDEEKTRIERFGSATKTELGVEYDRFANPPMETVSRARSALDVPDTENVAIYVGGLESIYQIRELLAAATVLEDWTLVVLGAGSLGSLVEQTAETHENVIFPGTVAHDLVPGYLRAADVGICLVDDPHTLKVLEYGAAGLPTVQVRGRAEARFDGLVEFCEPTPDSIARAIEHAAATDPTPLQSFTRDFDWSEIAETYKQVIKIVK</sequence>
<evidence type="ECO:0000313" key="2">
    <source>
        <dbReference type="Proteomes" id="UP000510869"/>
    </source>
</evidence>
<dbReference type="KEGG" id="nay:HYG81_05450"/>
<proteinExistence type="predicted"/>
<dbReference type="Proteomes" id="UP000510869">
    <property type="component" value="Chromosome"/>
</dbReference>
<dbReference type="EMBL" id="CP059154">
    <property type="protein sequence ID" value="QLK27054.1"/>
    <property type="molecule type" value="Genomic_DNA"/>
</dbReference>
<dbReference type="GeneID" id="56142629"/>
<dbReference type="RefSeq" id="WP_180842222.1">
    <property type="nucleotide sequence ID" value="NZ_CP059154.1"/>
</dbReference>
<dbReference type="SUPFAM" id="SSF53756">
    <property type="entry name" value="UDP-Glycosyltransferase/glycogen phosphorylase"/>
    <property type="match status" value="1"/>
</dbReference>
<accession>A0A7D6CR68</accession>
<gene>
    <name evidence="1" type="ORF">HYG81_05450</name>
</gene>
<dbReference type="Gene3D" id="3.40.50.2000">
    <property type="entry name" value="Glycogen Phosphorylase B"/>
    <property type="match status" value="1"/>
</dbReference>
<organism evidence="1 2">
    <name type="scientific">Natrinema zhouii</name>
    <dbReference type="NCBI Taxonomy" id="1710539"/>
    <lineage>
        <taxon>Archaea</taxon>
        <taxon>Methanobacteriati</taxon>
        <taxon>Methanobacteriota</taxon>
        <taxon>Stenosarchaea group</taxon>
        <taxon>Halobacteria</taxon>
        <taxon>Halobacteriales</taxon>
        <taxon>Natrialbaceae</taxon>
        <taxon>Natrinema</taxon>
    </lineage>
</organism>
<dbReference type="PANTHER" id="PTHR12526:SF630">
    <property type="entry name" value="GLYCOSYLTRANSFERASE"/>
    <property type="match status" value="1"/>
</dbReference>
<dbReference type="PANTHER" id="PTHR12526">
    <property type="entry name" value="GLYCOSYLTRANSFERASE"/>
    <property type="match status" value="1"/>
</dbReference>
<dbReference type="Pfam" id="PF13692">
    <property type="entry name" value="Glyco_trans_1_4"/>
    <property type="match status" value="1"/>
</dbReference>